<dbReference type="Pfam" id="PF01145">
    <property type="entry name" value="Band_7"/>
    <property type="match status" value="1"/>
</dbReference>
<dbReference type="GO" id="GO:0016020">
    <property type="term" value="C:membrane"/>
    <property type="evidence" value="ECO:0007669"/>
    <property type="project" value="UniProtKB-SubCell"/>
</dbReference>
<comment type="similarity">
    <text evidence="2 6">Belongs to the band 7/mec-2 family. HflC subfamily.</text>
</comment>
<evidence type="ECO:0000256" key="2">
    <source>
        <dbReference type="ARBA" id="ARBA00007862"/>
    </source>
</evidence>
<dbReference type="PANTHER" id="PTHR42911">
    <property type="entry name" value="MODULATOR OF FTSH PROTEASE HFLC"/>
    <property type="match status" value="1"/>
</dbReference>
<dbReference type="Gene3D" id="3.30.479.30">
    <property type="entry name" value="Band 7 domain"/>
    <property type="match status" value="1"/>
</dbReference>
<organism evidence="9 10">
    <name type="scientific">Stutzerimonas xanthomarina DSM 18231</name>
    <dbReference type="NCBI Taxonomy" id="1403346"/>
    <lineage>
        <taxon>Bacteria</taxon>
        <taxon>Pseudomonadati</taxon>
        <taxon>Pseudomonadota</taxon>
        <taxon>Gammaproteobacteria</taxon>
        <taxon>Pseudomonadales</taxon>
        <taxon>Pseudomonadaceae</taxon>
        <taxon>Stutzerimonas</taxon>
    </lineage>
</organism>
<dbReference type="SMART" id="SM00244">
    <property type="entry name" value="PHB"/>
    <property type="match status" value="1"/>
</dbReference>
<feature type="transmembrane region" description="Helical" evidence="7">
    <location>
        <begin position="6"/>
        <end position="26"/>
    </location>
</feature>
<evidence type="ECO:0000256" key="6">
    <source>
        <dbReference type="PIRNR" id="PIRNR005651"/>
    </source>
</evidence>
<dbReference type="SUPFAM" id="SSF117892">
    <property type="entry name" value="Band 7/SPFH domain"/>
    <property type="match status" value="1"/>
</dbReference>
<keyword evidence="3 7" id="KW-0812">Transmembrane</keyword>
<dbReference type="InterPro" id="IPR001972">
    <property type="entry name" value="Stomatin_HflK_fam"/>
</dbReference>
<dbReference type="InterPro" id="IPR010200">
    <property type="entry name" value="HflC"/>
</dbReference>
<keyword evidence="9" id="KW-0645">Protease</keyword>
<evidence type="ECO:0000256" key="7">
    <source>
        <dbReference type="SAM" id="Phobius"/>
    </source>
</evidence>
<dbReference type="EMBL" id="FQXA01000001">
    <property type="protein sequence ID" value="SHG50422.1"/>
    <property type="molecule type" value="Genomic_DNA"/>
</dbReference>
<reference evidence="9 10" key="1">
    <citation type="submission" date="2016-11" db="EMBL/GenBank/DDBJ databases">
        <authorList>
            <person name="Jaros S."/>
            <person name="Januszkiewicz K."/>
            <person name="Wedrychowicz H."/>
        </authorList>
    </citation>
    <scope>NUCLEOTIDE SEQUENCE [LARGE SCALE GENOMIC DNA]</scope>
    <source>
        <strain evidence="9 10">DSM 18231</strain>
    </source>
</reference>
<evidence type="ECO:0000256" key="4">
    <source>
        <dbReference type="ARBA" id="ARBA00022989"/>
    </source>
</evidence>
<sequence>MSNKSLTALIVGVVLAIVAWNSFYIVSQTERAVLLRFGRIVEPDVKPGLHLKIPYVNSVRKFDARLMTLDTTTSRFLTLEKKALMVDSYAKWRVDDAERFYTATSGMKQIADERLARRLEAALRDQFGKRTLHESVSGQRDELMASVTNSLNRDAQKELGIEVVDVRVKGMDLPREVNRSVFERMSSEREREAREHRAKGKELAEGIRADADRQRRVLLAEAFREAEELRGDGDAQAAAIYAAAYGQDREFYSFHRSLQAYRESFANKEDVLVLDPNSDFFRYLESATAQ</sequence>
<dbReference type="CDD" id="cd03405">
    <property type="entry name" value="SPFH_HflC"/>
    <property type="match status" value="1"/>
</dbReference>
<dbReference type="GO" id="GO:0006508">
    <property type="term" value="P:proteolysis"/>
    <property type="evidence" value="ECO:0007669"/>
    <property type="project" value="UniProtKB-KW"/>
</dbReference>
<dbReference type="InterPro" id="IPR036013">
    <property type="entry name" value="Band_7/SPFH_dom_sf"/>
</dbReference>
<comment type="function">
    <text evidence="6">HflC and HflK could regulate a protease.</text>
</comment>
<proteinExistence type="inferred from homology"/>
<dbReference type="GeneID" id="98639525"/>
<evidence type="ECO:0000256" key="5">
    <source>
        <dbReference type="ARBA" id="ARBA00023136"/>
    </source>
</evidence>
<name>A0A1M5KCB4_9GAMM</name>
<evidence type="ECO:0000256" key="3">
    <source>
        <dbReference type="ARBA" id="ARBA00022692"/>
    </source>
</evidence>
<dbReference type="InterPro" id="IPR001107">
    <property type="entry name" value="Band_7"/>
</dbReference>
<protein>
    <recommendedName>
        <fullName evidence="6">Protein HflC</fullName>
    </recommendedName>
</protein>
<dbReference type="PANTHER" id="PTHR42911:SF1">
    <property type="entry name" value="MODULATOR OF FTSH PROTEASE HFLC"/>
    <property type="match status" value="1"/>
</dbReference>
<comment type="subcellular location">
    <subcellularLocation>
        <location evidence="1">Membrane</location>
        <topology evidence="1">Single-pass membrane protein</topology>
    </subcellularLocation>
</comment>
<keyword evidence="5 7" id="KW-0472">Membrane</keyword>
<dbReference type="PRINTS" id="PR00721">
    <property type="entry name" value="STOMATIN"/>
</dbReference>
<evidence type="ECO:0000313" key="10">
    <source>
        <dbReference type="Proteomes" id="UP000184000"/>
    </source>
</evidence>
<evidence type="ECO:0000256" key="1">
    <source>
        <dbReference type="ARBA" id="ARBA00004167"/>
    </source>
</evidence>
<dbReference type="GO" id="GO:0008233">
    <property type="term" value="F:peptidase activity"/>
    <property type="evidence" value="ECO:0007669"/>
    <property type="project" value="UniProtKB-KW"/>
</dbReference>
<dbReference type="AlphaFoldDB" id="A0A1M5KCB4"/>
<dbReference type="RefSeq" id="WP_073298885.1">
    <property type="nucleotide sequence ID" value="NZ_FQXA01000001.1"/>
</dbReference>
<evidence type="ECO:0000259" key="8">
    <source>
        <dbReference type="SMART" id="SM00244"/>
    </source>
</evidence>
<keyword evidence="9" id="KW-0378">Hydrolase</keyword>
<evidence type="ECO:0000313" key="9">
    <source>
        <dbReference type="EMBL" id="SHG50422.1"/>
    </source>
</evidence>
<feature type="domain" description="Band 7" evidence="8">
    <location>
        <begin position="21"/>
        <end position="185"/>
    </location>
</feature>
<gene>
    <name evidence="9" type="ORF">SAMN02744645_0396</name>
</gene>
<dbReference type="NCBIfam" id="TIGR01932">
    <property type="entry name" value="hflC"/>
    <property type="match status" value="1"/>
</dbReference>
<dbReference type="Proteomes" id="UP000184000">
    <property type="component" value="Unassembled WGS sequence"/>
</dbReference>
<keyword evidence="4 7" id="KW-1133">Transmembrane helix</keyword>
<accession>A0A1M5KCB4</accession>
<dbReference type="PIRSF" id="PIRSF005651">
    <property type="entry name" value="HflC"/>
    <property type="match status" value="1"/>
</dbReference>